<dbReference type="InterPro" id="IPR012093">
    <property type="entry name" value="Pirin"/>
</dbReference>
<evidence type="ECO:0000256" key="1">
    <source>
        <dbReference type="ARBA" id="ARBA00008416"/>
    </source>
</evidence>
<proteinExistence type="inferred from homology"/>
<dbReference type="InterPro" id="IPR011051">
    <property type="entry name" value="RmlC_Cupin_sf"/>
</dbReference>
<dbReference type="RefSeq" id="WP_229721544.1">
    <property type="nucleotide sequence ID" value="NZ_BMCK01000003.1"/>
</dbReference>
<dbReference type="EMBL" id="BMCK01000003">
    <property type="protein sequence ID" value="GGD20883.1"/>
    <property type="molecule type" value="Genomic_DNA"/>
</dbReference>
<keyword evidence="6" id="KW-1185">Reference proteome</keyword>
<evidence type="ECO:0000259" key="3">
    <source>
        <dbReference type="Pfam" id="PF02678"/>
    </source>
</evidence>
<dbReference type="CDD" id="cd02909">
    <property type="entry name" value="cupin_pirin_N"/>
    <property type="match status" value="1"/>
</dbReference>
<protein>
    <recommendedName>
        <fullName evidence="7">Pirin family protein</fullName>
    </recommendedName>
</protein>
<evidence type="ECO:0000259" key="4">
    <source>
        <dbReference type="Pfam" id="PF05726"/>
    </source>
</evidence>
<dbReference type="Pfam" id="PF02678">
    <property type="entry name" value="Pirin"/>
    <property type="match status" value="1"/>
</dbReference>
<gene>
    <name evidence="5" type="ORF">GCM10007231_20070</name>
</gene>
<feature type="domain" description="Pirin N-terminal" evidence="3">
    <location>
        <begin position="39"/>
        <end position="138"/>
    </location>
</feature>
<dbReference type="PIRSF" id="PIRSF006232">
    <property type="entry name" value="Pirin"/>
    <property type="match status" value="1"/>
</dbReference>
<dbReference type="SUPFAM" id="SSF51182">
    <property type="entry name" value="RmlC-like cupins"/>
    <property type="match status" value="1"/>
</dbReference>
<evidence type="ECO:0008006" key="7">
    <source>
        <dbReference type="Google" id="ProtNLM"/>
    </source>
</evidence>
<feature type="domain" description="Pirin C-terminal" evidence="4">
    <location>
        <begin position="190"/>
        <end position="286"/>
    </location>
</feature>
<dbReference type="Pfam" id="PF05726">
    <property type="entry name" value="Pirin_C"/>
    <property type="match status" value="1"/>
</dbReference>
<comment type="similarity">
    <text evidence="1 2">Belongs to the pirin family.</text>
</comment>
<accession>A0ABQ1QAA6</accession>
<comment type="caution">
    <text evidence="5">The sequence shown here is derived from an EMBL/GenBank/DDBJ whole genome shotgun (WGS) entry which is preliminary data.</text>
</comment>
<organism evidence="5 6">
    <name type="scientific">Nocardioides daphniae</name>
    <dbReference type="NCBI Taxonomy" id="402297"/>
    <lineage>
        <taxon>Bacteria</taxon>
        <taxon>Bacillati</taxon>
        <taxon>Actinomycetota</taxon>
        <taxon>Actinomycetes</taxon>
        <taxon>Propionibacteriales</taxon>
        <taxon>Nocardioidaceae</taxon>
        <taxon>Nocardioides</taxon>
    </lineage>
</organism>
<evidence type="ECO:0000313" key="5">
    <source>
        <dbReference type="EMBL" id="GGD20883.1"/>
    </source>
</evidence>
<dbReference type="InterPro" id="IPR008778">
    <property type="entry name" value="Pirin_C_dom"/>
</dbReference>
<name>A0ABQ1QAA6_9ACTN</name>
<dbReference type="InterPro" id="IPR003829">
    <property type="entry name" value="Pirin_N_dom"/>
</dbReference>
<reference evidence="6" key="1">
    <citation type="journal article" date="2019" name="Int. J. Syst. Evol. Microbiol.">
        <title>The Global Catalogue of Microorganisms (GCM) 10K type strain sequencing project: providing services to taxonomists for standard genome sequencing and annotation.</title>
        <authorList>
            <consortium name="The Broad Institute Genomics Platform"/>
            <consortium name="The Broad Institute Genome Sequencing Center for Infectious Disease"/>
            <person name="Wu L."/>
            <person name="Ma J."/>
        </authorList>
    </citation>
    <scope>NUCLEOTIDE SEQUENCE [LARGE SCALE GENOMIC DNA]</scope>
    <source>
        <strain evidence="6">CCM 7403</strain>
    </source>
</reference>
<dbReference type="PANTHER" id="PTHR13903:SF8">
    <property type="entry name" value="PIRIN"/>
    <property type="match status" value="1"/>
</dbReference>
<dbReference type="InterPro" id="IPR014710">
    <property type="entry name" value="RmlC-like_jellyroll"/>
</dbReference>
<dbReference type="Proteomes" id="UP000630594">
    <property type="component" value="Unassembled WGS sequence"/>
</dbReference>
<dbReference type="Gene3D" id="2.60.120.10">
    <property type="entry name" value="Jelly Rolls"/>
    <property type="match status" value="2"/>
</dbReference>
<evidence type="ECO:0000313" key="6">
    <source>
        <dbReference type="Proteomes" id="UP000630594"/>
    </source>
</evidence>
<dbReference type="PANTHER" id="PTHR13903">
    <property type="entry name" value="PIRIN-RELATED"/>
    <property type="match status" value="1"/>
</dbReference>
<evidence type="ECO:0000256" key="2">
    <source>
        <dbReference type="RuleBase" id="RU003457"/>
    </source>
</evidence>
<dbReference type="CDD" id="cd02247">
    <property type="entry name" value="cupin_pirin_C"/>
    <property type="match status" value="1"/>
</dbReference>
<sequence length="330" mass="36078">MTNPERDPGEQVLTCGEDVTVEVLTPREVPLGGPRAMTVRRTLPARDRSLIGAWCFVDHYGPDPVTETGGMNVPPHPHIGLQTVSWLFTGEVEHRDSTGVHAMVRPGEFNLMTAGRGISHSEVSTPETEILHGVQMWVALPADSKDVEPGFEHYVPEPVRGEGWEARVFVGSLLGESSPVRTFTPLLGAELLLDAESALVLDLDPTYEHGLLLDAGTLTVGDEDVEPGEMLYLGTGHHRITLSAGQAVRLVLIGGPPFGEQILMWWNFVGRTQEEVVAAREEWQQALYRDGQLVDDSTRVVPGRFGVVPDQHLPPIPAPVMPGVRLRPRS</sequence>